<proteinExistence type="predicted"/>
<dbReference type="RefSeq" id="WP_067505160.1">
    <property type="nucleotide sequence ID" value="NZ_QNRE01000011.1"/>
</dbReference>
<evidence type="ECO:0000313" key="1">
    <source>
        <dbReference type="EMBL" id="RBO87550.1"/>
    </source>
</evidence>
<organism evidence="1 2">
    <name type="scientific">Nocardia puris</name>
    <dbReference type="NCBI Taxonomy" id="208602"/>
    <lineage>
        <taxon>Bacteria</taxon>
        <taxon>Bacillati</taxon>
        <taxon>Actinomycetota</taxon>
        <taxon>Actinomycetes</taxon>
        <taxon>Mycobacteriales</taxon>
        <taxon>Nocardiaceae</taxon>
        <taxon>Nocardia</taxon>
    </lineage>
</organism>
<accession>A0A366DBW9</accession>
<evidence type="ECO:0000313" key="2">
    <source>
        <dbReference type="Proteomes" id="UP000252586"/>
    </source>
</evidence>
<dbReference type="STRING" id="1210090.GCA_001613185_01406"/>
<protein>
    <submittedName>
        <fullName evidence="1">Uncharacterized protein</fullName>
    </submittedName>
</protein>
<comment type="caution">
    <text evidence="1">The sequence shown here is derived from an EMBL/GenBank/DDBJ whole genome shotgun (WGS) entry which is preliminary data.</text>
</comment>
<name>A0A366DBW9_9NOCA</name>
<dbReference type="Proteomes" id="UP000252586">
    <property type="component" value="Unassembled WGS sequence"/>
</dbReference>
<keyword evidence="2" id="KW-1185">Reference proteome</keyword>
<sequence length="82" mass="8690">MSDPDTTPLPRQAISAIADRVETLMQIYGELALGYPLAESVEDAELVAGWLSVAERAAALVLQLRGGVESPLPQEFPRPGGS</sequence>
<dbReference type="AlphaFoldDB" id="A0A366DBW9"/>
<dbReference type="EMBL" id="QNRE01000011">
    <property type="protein sequence ID" value="RBO87550.1"/>
    <property type="molecule type" value="Genomic_DNA"/>
</dbReference>
<gene>
    <name evidence="1" type="ORF">DFR74_111257</name>
</gene>
<reference evidence="1 2" key="1">
    <citation type="submission" date="2018-06" db="EMBL/GenBank/DDBJ databases">
        <title>Genomic Encyclopedia of Type Strains, Phase IV (KMG-IV): sequencing the most valuable type-strain genomes for metagenomic binning, comparative biology and taxonomic classification.</title>
        <authorList>
            <person name="Goeker M."/>
        </authorList>
    </citation>
    <scope>NUCLEOTIDE SEQUENCE [LARGE SCALE GENOMIC DNA]</scope>
    <source>
        <strain evidence="1 2">DSM 44599</strain>
    </source>
</reference>